<dbReference type="Proteomes" id="UP001596023">
    <property type="component" value="Unassembled WGS sequence"/>
</dbReference>
<feature type="non-terminal residue" evidence="2">
    <location>
        <position position="196"/>
    </location>
</feature>
<protein>
    <submittedName>
        <fullName evidence="2">DUF3575 domain-containing protein</fullName>
    </submittedName>
</protein>
<gene>
    <name evidence="2" type="ORF">ACFO6W_19655</name>
</gene>
<proteinExistence type="predicted"/>
<feature type="chain" id="PRO_5045613644" evidence="1">
    <location>
        <begin position="31"/>
        <end position="196"/>
    </location>
</feature>
<evidence type="ECO:0000313" key="2">
    <source>
        <dbReference type="EMBL" id="MFC4675907.1"/>
    </source>
</evidence>
<reference evidence="3" key="1">
    <citation type="journal article" date="2019" name="Int. J. Syst. Evol. Microbiol.">
        <title>The Global Catalogue of Microorganisms (GCM) 10K type strain sequencing project: providing services to taxonomists for standard genome sequencing and annotation.</title>
        <authorList>
            <consortium name="The Broad Institute Genomics Platform"/>
            <consortium name="The Broad Institute Genome Sequencing Center for Infectious Disease"/>
            <person name="Wu L."/>
            <person name="Ma J."/>
        </authorList>
    </citation>
    <scope>NUCLEOTIDE SEQUENCE [LARGE SCALE GENOMIC DNA]</scope>
    <source>
        <strain evidence="3">CCUG 66188</strain>
    </source>
</reference>
<comment type="caution">
    <text evidence="2">The sequence shown here is derived from an EMBL/GenBank/DDBJ whole genome shotgun (WGS) entry which is preliminary data.</text>
</comment>
<dbReference type="Gene3D" id="2.40.128.130">
    <property type="entry name" value="Autotransporter beta-domain"/>
    <property type="match status" value="1"/>
</dbReference>
<dbReference type="RefSeq" id="WP_379999593.1">
    <property type="nucleotide sequence ID" value="NZ_JBHSGN010000119.1"/>
</dbReference>
<dbReference type="InterPro" id="IPR021958">
    <property type="entry name" value="DUF3575"/>
</dbReference>
<keyword evidence="1" id="KW-0732">Signal</keyword>
<dbReference type="InterPro" id="IPR036709">
    <property type="entry name" value="Autotransporte_beta_dom_sf"/>
</dbReference>
<dbReference type="SUPFAM" id="SSF103515">
    <property type="entry name" value="Autotransporter"/>
    <property type="match status" value="1"/>
</dbReference>
<organism evidence="2 3">
    <name type="scientific">Dysgonomonas termitidis</name>
    <dbReference type="NCBI Taxonomy" id="1516126"/>
    <lineage>
        <taxon>Bacteria</taxon>
        <taxon>Pseudomonadati</taxon>
        <taxon>Bacteroidota</taxon>
        <taxon>Bacteroidia</taxon>
        <taxon>Bacteroidales</taxon>
        <taxon>Dysgonomonadaceae</taxon>
        <taxon>Dysgonomonas</taxon>
    </lineage>
</organism>
<name>A0ABV9L0W6_9BACT</name>
<keyword evidence="3" id="KW-1185">Reference proteome</keyword>
<evidence type="ECO:0000313" key="3">
    <source>
        <dbReference type="Proteomes" id="UP001596023"/>
    </source>
</evidence>
<accession>A0ABV9L0W6</accession>
<evidence type="ECO:0000256" key="1">
    <source>
        <dbReference type="SAM" id="SignalP"/>
    </source>
</evidence>
<sequence>MQNKRNYKDKIFAAVLPILLCIPAAGTVQAQDIPDTVRVPSAVLKTNLLYDATGSLNLAGEFRLDRKLTLDLPLTYNPWTFTGGKKLKLLLFQPELRYWTKESFRGFFAGLHIHGALFNTAKIIDEYRYQGWLAGAGLSVGYRWNLSRRWALEATLGAGYAYVDYTKYTAGGTGPDGCRTCGQKLESGQKHYRGPT</sequence>
<feature type="signal peptide" evidence="1">
    <location>
        <begin position="1"/>
        <end position="30"/>
    </location>
</feature>
<dbReference type="Pfam" id="PF12099">
    <property type="entry name" value="DUF3575"/>
    <property type="match status" value="1"/>
</dbReference>
<dbReference type="EMBL" id="JBHSGN010000119">
    <property type="protein sequence ID" value="MFC4675907.1"/>
    <property type="molecule type" value="Genomic_DNA"/>
</dbReference>